<proteinExistence type="predicted"/>
<gene>
    <name evidence="1" type="ORF">V1264_023895</name>
</gene>
<comment type="caution">
    <text evidence="1">The sequence shown here is derived from an EMBL/GenBank/DDBJ whole genome shotgun (WGS) entry which is preliminary data.</text>
</comment>
<dbReference type="Proteomes" id="UP001374579">
    <property type="component" value="Unassembled WGS sequence"/>
</dbReference>
<keyword evidence="2" id="KW-1185">Reference proteome</keyword>
<dbReference type="AlphaFoldDB" id="A0AAN9BAJ9"/>
<evidence type="ECO:0000313" key="1">
    <source>
        <dbReference type="EMBL" id="KAK7101049.1"/>
    </source>
</evidence>
<dbReference type="EMBL" id="JBAMIC010000011">
    <property type="protein sequence ID" value="KAK7101049.1"/>
    <property type="molecule type" value="Genomic_DNA"/>
</dbReference>
<name>A0AAN9BAJ9_9CAEN</name>
<organism evidence="1 2">
    <name type="scientific">Littorina saxatilis</name>
    <dbReference type="NCBI Taxonomy" id="31220"/>
    <lineage>
        <taxon>Eukaryota</taxon>
        <taxon>Metazoa</taxon>
        <taxon>Spiralia</taxon>
        <taxon>Lophotrochozoa</taxon>
        <taxon>Mollusca</taxon>
        <taxon>Gastropoda</taxon>
        <taxon>Caenogastropoda</taxon>
        <taxon>Littorinimorpha</taxon>
        <taxon>Littorinoidea</taxon>
        <taxon>Littorinidae</taxon>
        <taxon>Littorina</taxon>
    </lineage>
</organism>
<evidence type="ECO:0000313" key="2">
    <source>
        <dbReference type="Proteomes" id="UP001374579"/>
    </source>
</evidence>
<sequence length="105" mass="10684">MADITKELCCASSDVSERCTSCQDSCSCAQGCQCSTQLQARPCAGGEVVKGCGTVCRCSSSCPCRKGGCSAKAVDTKLCDSNTETVVSCTMPGNCNCSKGSIGKL</sequence>
<protein>
    <submittedName>
        <fullName evidence="1">Uncharacterized protein</fullName>
    </submittedName>
</protein>
<reference evidence="1 2" key="1">
    <citation type="submission" date="2024-02" db="EMBL/GenBank/DDBJ databases">
        <title>Chromosome-scale genome assembly of the rough periwinkle Littorina saxatilis.</title>
        <authorList>
            <person name="De Jode A."/>
            <person name="Faria R."/>
            <person name="Formenti G."/>
            <person name="Sims Y."/>
            <person name="Smith T.P."/>
            <person name="Tracey A."/>
            <person name="Wood J.M.D."/>
            <person name="Zagrodzka Z.B."/>
            <person name="Johannesson K."/>
            <person name="Butlin R.K."/>
            <person name="Leder E.H."/>
        </authorList>
    </citation>
    <scope>NUCLEOTIDE SEQUENCE [LARGE SCALE GENOMIC DNA]</scope>
    <source>
        <strain evidence="1">Snail1</strain>
        <tissue evidence="1">Muscle</tissue>
    </source>
</reference>
<accession>A0AAN9BAJ9</accession>